<reference evidence="1" key="1">
    <citation type="submission" date="2020-06" db="EMBL/GenBank/DDBJ databases">
        <title>Draft genome of Bugula neritina, a colonial animal packing powerful symbionts and potential medicines.</title>
        <authorList>
            <person name="Rayko M."/>
        </authorList>
    </citation>
    <scope>NUCLEOTIDE SEQUENCE [LARGE SCALE GENOMIC DNA]</scope>
    <source>
        <strain evidence="1">Kwan_BN1</strain>
    </source>
</reference>
<name>A0A7J7IYV4_BUGNE</name>
<keyword evidence="2" id="KW-1185">Reference proteome</keyword>
<sequence>MHNVAKIIRDGDGNHSVQTLDIAVLSYGFGVVEIEPGLIAVADTAKQDIQLLDVDSGVSERARCSLVFPFSVLYDSGRLYMGESGAISSAPLIRN</sequence>
<comment type="caution">
    <text evidence="1">The sequence shown here is derived from an EMBL/GenBank/DDBJ whole genome shotgun (WGS) entry which is preliminary data.</text>
</comment>
<dbReference type="EMBL" id="VXIV02003257">
    <property type="protein sequence ID" value="KAF6019050.1"/>
    <property type="molecule type" value="Genomic_DNA"/>
</dbReference>
<dbReference type="Proteomes" id="UP000593567">
    <property type="component" value="Unassembled WGS sequence"/>
</dbReference>
<protein>
    <submittedName>
        <fullName evidence="1">Uncharacterized protein</fullName>
    </submittedName>
</protein>
<accession>A0A7J7IYV4</accession>
<evidence type="ECO:0000313" key="1">
    <source>
        <dbReference type="EMBL" id="KAF6019050.1"/>
    </source>
</evidence>
<evidence type="ECO:0000313" key="2">
    <source>
        <dbReference type="Proteomes" id="UP000593567"/>
    </source>
</evidence>
<organism evidence="1 2">
    <name type="scientific">Bugula neritina</name>
    <name type="common">Brown bryozoan</name>
    <name type="synonym">Sertularia neritina</name>
    <dbReference type="NCBI Taxonomy" id="10212"/>
    <lineage>
        <taxon>Eukaryota</taxon>
        <taxon>Metazoa</taxon>
        <taxon>Spiralia</taxon>
        <taxon>Lophotrochozoa</taxon>
        <taxon>Bryozoa</taxon>
        <taxon>Gymnolaemata</taxon>
        <taxon>Cheilostomatida</taxon>
        <taxon>Flustrina</taxon>
        <taxon>Buguloidea</taxon>
        <taxon>Bugulidae</taxon>
        <taxon>Bugula</taxon>
    </lineage>
</organism>
<dbReference type="AlphaFoldDB" id="A0A7J7IYV4"/>
<gene>
    <name evidence="1" type="ORF">EB796_022651</name>
</gene>
<proteinExistence type="predicted"/>